<proteinExistence type="predicted"/>
<comment type="caution">
    <text evidence="1">The sequence shown here is derived from an EMBL/GenBank/DDBJ whole genome shotgun (WGS) entry which is preliminary data.</text>
</comment>
<protein>
    <submittedName>
        <fullName evidence="1">Uncharacterized protein</fullName>
    </submittedName>
</protein>
<gene>
    <name evidence="1" type="ORF">FZC84_21135</name>
</gene>
<dbReference type="RefSeq" id="WP_148955170.1">
    <property type="nucleotide sequence ID" value="NZ_VTEG01000028.1"/>
</dbReference>
<sequence length="296" mass="34117">MSIRIYNFNDRDGEEKADVFGVHNCIFEEEVNEWDNSGQEPEGVRLTKNAKLLYIYLCSMEKFNLIETTKRKLMKEMKMSSDGVLGALNQLEKNKFITRDSKTSSIMLNRDLDYTNKGHYFLIHFSVVQDLEIMKNKETKLVYAYLCRRVVNKAGHKDNQKGNPSIEEITTACRIGEPALDKALSELEELELVSITKGTRKTEDGKVWKTRHVYTLLEIPEAFTGEEVEEEEENKFVKSDMPNQKEKVVATNNDQEENTYLISDSSEIINQNDEMSNYFSENKGEDIDTFLASIGK</sequence>
<name>A0A5D4M1K9_9BACI</name>
<accession>A0A5D4M1K9</accession>
<dbReference type="EMBL" id="VTEG01000028">
    <property type="protein sequence ID" value="TYR95699.1"/>
    <property type="molecule type" value="Genomic_DNA"/>
</dbReference>
<evidence type="ECO:0000313" key="1">
    <source>
        <dbReference type="EMBL" id="TYR95699.1"/>
    </source>
</evidence>
<reference evidence="1 2" key="1">
    <citation type="submission" date="2019-08" db="EMBL/GenBank/DDBJ databases">
        <title>Bacillus genomes from the desert of Cuatro Cienegas, Coahuila.</title>
        <authorList>
            <person name="Olmedo-Alvarez G."/>
        </authorList>
    </citation>
    <scope>NUCLEOTIDE SEQUENCE [LARGE SCALE GENOMIC DNA]</scope>
    <source>
        <strain evidence="1 2">CH128b_4D</strain>
    </source>
</reference>
<evidence type="ECO:0000313" key="2">
    <source>
        <dbReference type="Proteomes" id="UP000325182"/>
    </source>
</evidence>
<dbReference type="AlphaFoldDB" id="A0A5D4M1K9"/>
<organism evidence="1 2">
    <name type="scientific">Rossellomorea vietnamensis</name>
    <dbReference type="NCBI Taxonomy" id="218284"/>
    <lineage>
        <taxon>Bacteria</taxon>
        <taxon>Bacillati</taxon>
        <taxon>Bacillota</taxon>
        <taxon>Bacilli</taxon>
        <taxon>Bacillales</taxon>
        <taxon>Bacillaceae</taxon>
        <taxon>Rossellomorea</taxon>
    </lineage>
</organism>
<dbReference type="Proteomes" id="UP000325182">
    <property type="component" value="Unassembled WGS sequence"/>
</dbReference>